<organism evidence="4 5">
    <name type="scientific">Butyrivibrio proteoclasticus</name>
    <dbReference type="NCBI Taxonomy" id="43305"/>
    <lineage>
        <taxon>Bacteria</taxon>
        <taxon>Bacillati</taxon>
        <taxon>Bacillota</taxon>
        <taxon>Clostridia</taxon>
        <taxon>Lachnospirales</taxon>
        <taxon>Lachnospiraceae</taxon>
        <taxon>Butyrivibrio</taxon>
    </lineage>
</organism>
<dbReference type="CDD" id="cd00761">
    <property type="entry name" value="Glyco_tranf_GTA_type"/>
    <property type="match status" value="1"/>
</dbReference>
<proteinExistence type="predicted"/>
<gene>
    <name evidence="4" type="ORF">SAMN04487928_13520</name>
</gene>
<feature type="transmembrane region" description="Helical" evidence="1">
    <location>
        <begin position="324"/>
        <end position="342"/>
    </location>
</feature>
<evidence type="ECO:0000313" key="4">
    <source>
        <dbReference type="EMBL" id="SFQ33613.1"/>
    </source>
</evidence>
<keyword evidence="1" id="KW-1133">Transmembrane helix</keyword>
<dbReference type="GO" id="GO:0016740">
    <property type="term" value="F:transferase activity"/>
    <property type="evidence" value="ECO:0007669"/>
    <property type="project" value="UniProtKB-KW"/>
</dbReference>
<keyword evidence="4" id="KW-0808">Transferase</keyword>
<dbReference type="RefSeq" id="WP_074891343.1">
    <property type="nucleotide sequence ID" value="NZ_FOXO01000035.1"/>
</dbReference>
<dbReference type="SUPFAM" id="SSF53448">
    <property type="entry name" value="Nucleotide-diphospho-sugar transferases"/>
    <property type="match status" value="1"/>
</dbReference>
<keyword evidence="1" id="KW-0812">Transmembrane</keyword>
<dbReference type="InterPro" id="IPR001173">
    <property type="entry name" value="Glyco_trans_2-like"/>
</dbReference>
<dbReference type="AlphaFoldDB" id="A0A1I5XNP9"/>
<dbReference type="Pfam" id="PF00535">
    <property type="entry name" value="Glycos_transf_2"/>
    <property type="match status" value="1"/>
</dbReference>
<dbReference type="InterPro" id="IPR003362">
    <property type="entry name" value="Bact_transf"/>
</dbReference>
<dbReference type="InterPro" id="IPR050834">
    <property type="entry name" value="Glycosyltransf_2"/>
</dbReference>
<evidence type="ECO:0000256" key="1">
    <source>
        <dbReference type="SAM" id="Phobius"/>
    </source>
</evidence>
<feature type="transmembrane region" description="Helical" evidence="1">
    <location>
        <begin position="240"/>
        <end position="259"/>
    </location>
</feature>
<dbReference type="InterPro" id="IPR029044">
    <property type="entry name" value="Nucleotide-diphossugar_trans"/>
</dbReference>
<dbReference type="EMBL" id="FOXO01000035">
    <property type="protein sequence ID" value="SFQ33613.1"/>
    <property type="molecule type" value="Genomic_DNA"/>
</dbReference>
<keyword evidence="1" id="KW-0472">Membrane</keyword>
<dbReference type="PANTHER" id="PTHR43685">
    <property type="entry name" value="GLYCOSYLTRANSFERASE"/>
    <property type="match status" value="1"/>
</dbReference>
<sequence length="693" mass="79234">MAVSASELVSIIVPVYNAAEYIDATINSVIEQTYTSWELILVDDCSNDGSDEIISKIISEFESEQKNEDQSIIFLKNKENSGAAKTRNNGIDAARGRFIAFLDADDIWHPDKLQNEILFMQKHDASFVFSGYEFGDENAVPTGKVVHVPKKLDYNAALSRTVIFTSTVLIDTDKIDKELCHMPEIGSEDTATWWNILGSGVIAYGLDQALVTYRRPAKSLSSDKNTAVKRIWNLYRNHAGLTPISASIYLFLWAFRATYRRVVTDTFQNHLESVRRFTVVQLSTLGLLINTIIYAYTWFESYYPAISAIRISQDGYVFGAGLKLYFKGHILILFIYFALLLFCSKQVGATKTGYFKPINIFASETTAIIVTNAITYFQLSLMRNWLLPVRPILKTVFWQFIAALIWSFVADAIFRRVFPPSETLIISDGDLASLWEKFDSRKDRFNILKTMNLTSGIEQIKKECLRWYGSIVVGEMDSVSKNEIVDFCYRHYIRVYILPDIQDIILQASDQMNLFDAPMLEIKEYSVRWDTRCIVRLMDSLLSGIMIVLVFPLWISRFVFSKGTEKGSIIKTQCVGKDEKVIELHSFGGKEKNKLSHVNNRLPVLFDVFIGKMSIFGPKAVTVHDAEISKKHNIKYSYRFRVKPGIISYADVYSTEKTSDMDKLKMDIYYIQNYSISLNLKLLLLYVKKVMNT</sequence>
<name>A0A1I5XNP9_9FIRM</name>
<feature type="domain" description="Glycosyltransferase 2-like" evidence="2">
    <location>
        <begin position="10"/>
        <end position="141"/>
    </location>
</feature>
<dbReference type="Gene3D" id="3.90.550.10">
    <property type="entry name" value="Spore Coat Polysaccharide Biosynthesis Protein SpsA, Chain A"/>
    <property type="match status" value="1"/>
</dbReference>
<feature type="transmembrane region" description="Helical" evidence="1">
    <location>
        <begin position="396"/>
        <end position="414"/>
    </location>
</feature>
<keyword evidence="5" id="KW-1185">Reference proteome</keyword>
<evidence type="ECO:0000259" key="3">
    <source>
        <dbReference type="Pfam" id="PF02397"/>
    </source>
</evidence>
<dbReference type="PANTHER" id="PTHR43685:SF2">
    <property type="entry name" value="GLYCOSYLTRANSFERASE 2-LIKE DOMAIN-CONTAINING PROTEIN"/>
    <property type="match status" value="1"/>
</dbReference>
<evidence type="ECO:0000259" key="2">
    <source>
        <dbReference type="Pfam" id="PF00535"/>
    </source>
</evidence>
<evidence type="ECO:0000313" key="5">
    <source>
        <dbReference type="Proteomes" id="UP000182624"/>
    </source>
</evidence>
<feature type="transmembrane region" description="Helical" evidence="1">
    <location>
        <begin position="354"/>
        <end position="376"/>
    </location>
</feature>
<reference evidence="5" key="1">
    <citation type="submission" date="2016-10" db="EMBL/GenBank/DDBJ databases">
        <authorList>
            <person name="Varghese N."/>
            <person name="Submissions S."/>
        </authorList>
    </citation>
    <scope>NUCLEOTIDE SEQUENCE [LARGE SCALE GENOMIC DNA]</scope>
    <source>
        <strain evidence="5">P18</strain>
    </source>
</reference>
<feature type="transmembrane region" description="Helical" evidence="1">
    <location>
        <begin position="668"/>
        <end position="687"/>
    </location>
</feature>
<protein>
    <submittedName>
        <fullName evidence="4">Glycosyltransferase involved in cell wall bisynthesis</fullName>
    </submittedName>
</protein>
<dbReference type="OrthoDB" id="9785185at2"/>
<dbReference type="Proteomes" id="UP000182624">
    <property type="component" value="Unassembled WGS sequence"/>
</dbReference>
<feature type="transmembrane region" description="Helical" evidence="1">
    <location>
        <begin position="533"/>
        <end position="555"/>
    </location>
</feature>
<accession>A0A1I5XNP9</accession>
<dbReference type="Pfam" id="PF02397">
    <property type="entry name" value="Bac_transf"/>
    <property type="match status" value="1"/>
</dbReference>
<feature type="domain" description="Bacterial sugar transferase" evidence="3">
    <location>
        <begin position="601"/>
        <end position="691"/>
    </location>
</feature>
<feature type="transmembrane region" description="Helical" evidence="1">
    <location>
        <begin position="279"/>
        <end position="299"/>
    </location>
</feature>